<evidence type="ECO:0000256" key="5">
    <source>
        <dbReference type="ARBA" id="ARBA00023125"/>
    </source>
</evidence>
<dbReference type="PROSITE" id="PS51755">
    <property type="entry name" value="OMPR_PHOB"/>
    <property type="match status" value="1"/>
</dbReference>
<feature type="DNA-binding region" description="OmpR/PhoB-type" evidence="9">
    <location>
        <begin position="129"/>
        <end position="228"/>
    </location>
</feature>
<dbReference type="PROSITE" id="PS50110">
    <property type="entry name" value="RESPONSE_REGULATORY"/>
    <property type="match status" value="1"/>
</dbReference>
<dbReference type="Proteomes" id="UP000184241">
    <property type="component" value="Unassembled WGS sequence"/>
</dbReference>
<dbReference type="Pfam" id="PF00486">
    <property type="entry name" value="Trans_reg_C"/>
    <property type="match status" value="1"/>
</dbReference>
<dbReference type="InterPro" id="IPR016032">
    <property type="entry name" value="Sig_transdc_resp-reg_C-effctor"/>
</dbReference>
<dbReference type="PANTHER" id="PTHR48111:SF2">
    <property type="entry name" value="RESPONSE REGULATOR SAER"/>
    <property type="match status" value="1"/>
</dbReference>
<keyword evidence="4" id="KW-0805">Transcription regulation</keyword>
<proteinExistence type="predicted"/>
<dbReference type="GO" id="GO:0032993">
    <property type="term" value="C:protein-DNA complex"/>
    <property type="evidence" value="ECO:0007669"/>
    <property type="project" value="TreeGrafter"/>
</dbReference>
<dbReference type="GO" id="GO:0005829">
    <property type="term" value="C:cytosol"/>
    <property type="evidence" value="ECO:0007669"/>
    <property type="project" value="TreeGrafter"/>
</dbReference>
<dbReference type="SMART" id="SM00448">
    <property type="entry name" value="REC"/>
    <property type="match status" value="1"/>
</dbReference>
<evidence type="ECO:0000256" key="1">
    <source>
        <dbReference type="ARBA" id="ARBA00018672"/>
    </source>
</evidence>
<evidence type="ECO:0000313" key="13">
    <source>
        <dbReference type="Proteomes" id="UP000184241"/>
    </source>
</evidence>
<organism evidence="12 13">
    <name type="scientific">Clostridium intestinale DSM 6191</name>
    <dbReference type="NCBI Taxonomy" id="1121320"/>
    <lineage>
        <taxon>Bacteria</taxon>
        <taxon>Bacillati</taxon>
        <taxon>Bacillota</taxon>
        <taxon>Clostridia</taxon>
        <taxon>Eubacteriales</taxon>
        <taxon>Clostridiaceae</taxon>
        <taxon>Clostridium</taxon>
    </lineage>
</organism>
<dbReference type="InterPro" id="IPR039420">
    <property type="entry name" value="WalR-like"/>
</dbReference>
<sequence length="228" mass="26433">MSSSILVVDDNKDIREMLEIYLVNEGYRVILSDDGLDAIDKLDKNEVDLIILDIMMPNLDGIKACLKIREKNQLPIMLLSAKSEDCDKILGLNIGADDYVTKPFNPIELIARVKSQLRRYIHFSGKVESKNLIIDNLEINKDSREVFVNGEFVRLTPLEFNILDLLIENRGRVLSTRQIYENIWDEPYYNDSNTIAAHIRNIREKIEFNPKNPEFIKLVWGVGYKFDK</sequence>
<comment type="function">
    <text evidence="7">May play the central regulatory role in sporulation. It may be an element of the effector pathway responsible for the activation of sporulation genes in response to nutritional stress. Spo0A may act in concert with spo0H (a sigma factor) to control the expression of some genes that are critical to the sporulation process.</text>
</comment>
<dbReference type="Gene3D" id="3.40.50.2300">
    <property type="match status" value="1"/>
</dbReference>
<dbReference type="CDD" id="cd17574">
    <property type="entry name" value="REC_OmpR"/>
    <property type="match status" value="1"/>
</dbReference>
<gene>
    <name evidence="12" type="ORF">SAMN02745941_03624</name>
</gene>
<dbReference type="InterPro" id="IPR001789">
    <property type="entry name" value="Sig_transdc_resp-reg_receiver"/>
</dbReference>
<dbReference type="RefSeq" id="WP_073021787.1">
    <property type="nucleotide sequence ID" value="NZ_FQXU01000012.1"/>
</dbReference>
<feature type="domain" description="OmpR/PhoB-type" evidence="11">
    <location>
        <begin position="129"/>
        <end position="228"/>
    </location>
</feature>
<dbReference type="InterPro" id="IPR036388">
    <property type="entry name" value="WH-like_DNA-bd_sf"/>
</dbReference>
<protein>
    <recommendedName>
        <fullName evidence="1">Stage 0 sporulation protein A homolog</fullName>
    </recommendedName>
</protein>
<evidence type="ECO:0000256" key="3">
    <source>
        <dbReference type="ARBA" id="ARBA00023012"/>
    </source>
</evidence>
<evidence type="ECO:0000256" key="4">
    <source>
        <dbReference type="ARBA" id="ARBA00023015"/>
    </source>
</evidence>
<dbReference type="Pfam" id="PF00072">
    <property type="entry name" value="Response_reg"/>
    <property type="match status" value="1"/>
</dbReference>
<dbReference type="PANTHER" id="PTHR48111">
    <property type="entry name" value="REGULATOR OF RPOS"/>
    <property type="match status" value="1"/>
</dbReference>
<dbReference type="FunFam" id="3.40.50.2300:FF:000001">
    <property type="entry name" value="DNA-binding response regulator PhoB"/>
    <property type="match status" value="1"/>
</dbReference>
<dbReference type="GO" id="GO:0006355">
    <property type="term" value="P:regulation of DNA-templated transcription"/>
    <property type="evidence" value="ECO:0007669"/>
    <property type="project" value="InterPro"/>
</dbReference>
<name>A0A1M6A5Y2_9CLOT</name>
<keyword evidence="6" id="KW-0804">Transcription</keyword>
<feature type="domain" description="Response regulatory" evidence="10">
    <location>
        <begin position="4"/>
        <end position="117"/>
    </location>
</feature>
<evidence type="ECO:0000256" key="6">
    <source>
        <dbReference type="ARBA" id="ARBA00023163"/>
    </source>
</evidence>
<evidence type="ECO:0000256" key="7">
    <source>
        <dbReference type="ARBA" id="ARBA00024867"/>
    </source>
</evidence>
<evidence type="ECO:0000259" key="11">
    <source>
        <dbReference type="PROSITE" id="PS51755"/>
    </source>
</evidence>
<dbReference type="GO" id="GO:0000156">
    <property type="term" value="F:phosphorelay response regulator activity"/>
    <property type="evidence" value="ECO:0007669"/>
    <property type="project" value="TreeGrafter"/>
</dbReference>
<dbReference type="InterPro" id="IPR001867">
    <property type="entry name" value="OmpR/PhoB-type_DNA-bd"/>
</dbReference>
<evidence type="ECO:0000256" key="8">
    <source>
        <dbReference type="PROSITE-ProRule" id="PRU00169"/>
    </source>
</evidence>
<dbReference type="CDD" id="cd00383">
    <property type="entry name" value="trans_reg_C"/>
    <property type="match status" value="1"/>
</dbReference>
<reference evidence="12 13" key="1">
    <citation type="submission" date="2016-11" db="EMBL/GenBank/DDBJ databases">
        <authorList>
            <person name="Jaros S."/>
            <person name="Januszkiewicz K."/>
            <person name="Wedrychowicz H."/>
        </authorList>
    </citation>
    <scope>NUCLEOTIDE SEQUENCE [LARGE SCALE GENOMIC DNA]</scope>
    <source>
        <strain evidence="12 13">DSM 6191</strain>
    </source>
</reference>
<evidence type="ECO:0000256" key="2">
    <source>
        <dbReference type="ARBA" id="ARBA00022553"/>
    </source>
</evidence>
<dbReference type="EMBL" id="FQXU01000012">
    <property type="protein sequence ID" value="SHI31849.1"/>
    <property type="molecule type" value="Genomic_DNA"/>
</dbReference>
<keyword evidence="2 8" id="KW-0597">Phosphoprotein</keyword>
<dbReference type="SUPFAM" id="SSF46894">
    <property type="entry name" value="C-terminal effector domain of the bipartite response regulators"/>
    <property type="match status" value="1"/>
</dbReference>
<dbReference type="FunFam" id="1.10.10.10:FF:000018">
    <property type="entry name" value="DNA-binding response regulator ResD"/>
    <property type="match status" value="1"/>
</dbReference>
<dbReference type="SMART" id="SM00862">
    <property type="entry name" value="Trans_reg_C"/>
    <property type="match status" value="1"/>
</dbReference>
<dbReference type="Gene3D" id="1.10.10.10">
    <property type="entry name" value="Winged helix-like DNA-binding domain superfamily/Winged helix DNA-binding domain"/>
    <property type="match status" value="1"/>
</dbReference>
<dbReference type="GO" id="GO:0000976">
    <property type="term" value="F:transcription cis-regulatory region binding"/>
    <property type="evidence" value="ECO:0007669"/>
    <property type="project" value="TreeGrafter"/>
</dbReference>
<dbReference type="Gene3D" id="6.10.250.690">
    <property type="match status" value="1"/>
</dbReference>
<evidence type="ECO:0000256" key="9">
    <source>
        <dbReference type="PROSITE-ProRule" id="PRU01091"/>
    </source>
</evidence>
<keyword evidence="3" id="KW-0902">Two-component regulatory system</keyword>
<dbReference type="SUPFAM" id="SSF52172">
    <property type="entry name" value="CheY-like"/>
    <property type="match status" value="1"/>
</dbReference>
<evidence type="ECO:0000259" key="10">
    <source>
        <dbReference type="PROSITE" id="PS50110"/>
    </source>
</evidence>
<dbReference type="InterPro" id="IPR011006">
    <property type="entry name" value="CheY-like_superfamily"/>
</dbReference>
<evidence type="ECO:0000313" key="12">
    <source>
        <dbReference type="EMBL" id="SHI31849.1"/>
    </source>
</evidence>
<dbReference type="AlphaFoldDB" id="A0A1M6A5Y2"/>
<feature type="modified residue" description="4-aspartylphosphate" evidence="8">
    <location>
        <position position="53"/>
    </location>
</feature>
<accession>A0A1M6A5Y2</accession>
<keyword evidence="5 9" id="KW-0238">DNA-binding</keyword>